<name>A0A495J6G3_9SPHI</name>
<dbReference type="Proteomes" id="UP000268007">
    <property type="component" value="Unassembled WGS sequence"/>
</dbReference>
<comment type="caution">
    <text evidence="2">The sequence shown here is derived from an EMBL/GenBank/DDBJ whole genome shotgun (WGS) entry which is preliminary data.</text>
</comment>
<proteinExistence type="predicted"/>
<feature type="transmembrane region" description="Helical" evidence="1">
    <location>
        <begin position="12"/>
        <end position="34"/>
    </location>
</feature>
<evidence type="ECO:0000313" key="2">
    <source>
        <dbReference type="EMBL" id="RKR84467.1"/>
    </source>
</evidence>
<evidence type="ECO:0008006" key="4">
    <source>
        <dbReference type="Google" id="ProtNLM"/>
    </source>
</evidence>
<sequence length="116" mass="12857">MNPKGRVRASSILEVIISMVVIVIVFSIAMAIFANVQRLSLSAKKIRAEAVLKEELIKIAEAPQLSKQSSTVDGLSIEEETTSYNNNDNLFQVNLTAYDANKEKVAELKEVIYDAR</sequence>
<evidence type="ECO:0000256" key="1">
    <source>
        <dbReference type="SAM" id="Phobius"/>
    </source>
</evidence>
<keyword evidence="1" id="KW-0812">Transmembrane</keyword>
<dbReference type="AlphaFoldDB" id="A0A495J6G3"/>
<evidence type="ECO:0000313" key="3">
    <source>
        <dbReference type="Proteomes" id="UP000268007"/>
    </source>
</evidence>
<protein>
    <recommendedName>
        <fullName evidence="4">Prepilin-type N-terminal cleavage/methylation domain-containing protein</fullName>
    </recommendedName>
</protein>
<accession>A0A495J6G3</accession>
<keyword evidence="1" id="KW-0472">Membrane</keyword>
<gene>
    <name evidence="2" type="ORF">BDD43_4705</name>
</gene>
<keyword evidence="1" id="KW-1133">Transmembrane helix</keyword>
<dbReference type="EMBL" id="RBKU01000001">
    <property type="protein sequence ID" value="RKR84467.1"/>
    <property type="molecule type" value="Genomic_DNA"/>
</dbReference>
<organism evidence="2 3">
    <name type="scientific">Mucilaginibacter gracilis</name>
    <dbReference type="NCBI Taxonomy" id="423350"/>
    <lineage>
        <taxon>Bacteria</taxon>
        <taxon>Pseudomonadati</taxon>
        <taxon>Bacteroidota</taxon>
        <taxon>Sphingobacteriia</taxon>
        <taxon>Sphingobacteriales</taxon>
        <taxon>Sphingobacteriaceae</taxon>
        <taxon>Mucilaginibacter</taxon>
    </lineage>
</organism>
<reference evidence="2 3" key="1">
    <citation type="submission" date="2018-10" db="EMBL/GenBank/DDBJ databases">
        <title>Genomic Encyclopedia of Archaeal and Bacterial Type Strains, Phase II (KMG-II): from individual species to whole genera.</title>
        <authorList>
            <person name="Goeker M."/>
        </authorList>
    </citation>
    <scope>NUCLEOTIDE SEQUENCE [LARGE SCALE GENOMIC DNA]</scope>
    <source>
        <strain evidence="2 3">DSM 18602</strain>
    </source>
</reference>
<keyword evidence="3" id="KW-1185">Reference proteome</keyword>